<evidence type="ECO:0000313" key="2">
    <source>
        <dbReference type="Proteomes" id="UP000263753"/>
    </source>
</evidence>
<dbReference type="InterPro" id="IPR050582">
    <property type="entry name" value="HAD-like_SerB"/>
</dbReference>
<dbReference type="Pfam" id="PF12710">
    <property type="entry name" value="HAD"/>
    <property type="match status" value="1"/>
</dbReference>
<reference evidence="2" key="1">
    <citation type="submission" date="2018-09" db="EMBL/GenBank/DDBJ databases">
        <title>The complete genome of Acinetobacter sp. strain WCHAc010005.</title>
        <authorList>
            <person name="Hu Y."/>
            <person name="Long H."/>
            <person name="Feng Y."/>
            <person name="Zong Z."/>
        </authorList>
    </citation>
    <scope>NUCLEOTIDE SEQUENCE [LARGE SCALE GENOMIC DNA]</scope>
    <source>
        <strain evidence="2">WCHAc010005</strain>
    </source>
</reference>
<keyword evidence="1" id="KW-0378">Hydrolase</keyword>
<protein>
    <submittedName>
        <fullName evidence="1">HAD-IB family hydrolase</fullName>
    </submittedName>
</protein>
<dbReference type="SUPFAM" id="SSF56784">
    <property type="entry name" value="HAD-like"/>
    <property type="match status" value="1"/>
</dbReference>
<dbReference type="Gene3D" id="3.40.50.1000">
    <property type="entry name" value="HAD superfamily/HAD-like"/>
    <property type="match status" value="1"/>
</dbReference>
<proteinExistence type="predicted"/>
<dbReference type="Proteomes" id="UP000263753">
    <property type="component" value="Chromosome"/>
</dbReference>
<dbReference type="RefSeq" id="WP_087512511.1">
    <property type="nucleotide sequence ID" value="NZ_CP032134.1"/>
</dbReference>
<dbReference type="GO" id="GO:0000287">
    <property type="term" value="F:magnesium ion binding"/>
    <property type="evidence" value="ECO:0007669"/>
    <property type="project" value="TreeGrafter"/>
</dbReference>
<sequence length="223" mass="25743">MYATGKTNKNLALFDFDGTLYNKDSFTGFIFYALKKRQIVRRGIKIIPWVQAYYLNIYPAHAMRARLFNVMFRNADFNEIQALAHEYAKELPAHFNTELFRQLLQHQQQGDDVVLVSASVSLYLSAVCEMLDIDLICTEPEIKNDKLTGLYSTADCSCEQKKIRVTDKYDLSSYRHIYAYGNSHEDLDMLELAHHPYMVGESSQLPALRTQFSITDRETDEAV</sequence>
<dbReference type="NCBIfam" id="TIGR01490">
    <property type="entry name" value="HAD-SF-IB-hyp1"/>
    <property type="match status" value="1"/>
</dbReference>
<dbReference type="GO" id="GO:0006564">
    <property type="term" value="P:L-serine biosynthetic process"/>
    <property type="evidence" value="ECO:0007669"/>
    <property type="project" value="TreeGrafter"/>
</dbReference>
<accession>A0A3B7LYX6</accession>
<dbReference type="KEGG" id="achi:CDG60_11625"/>
<dbReference type="Gene3D" id="1.20.1440.100">
    <property type="entry name" value="SG protein - dephosphorylation function"/>
    <property type="match status" value="1"/>
</dbReference>
<dbReference type="InterPro" id="IPR036412">
    <property type="entry name" value="HAD-like_sf"/>
</dbReference>
<dbReference type="PANTHER" id="PTHR43344:SF14">
    <property type="entry name" value="HAD-IB FAMILY HYDROLASE"/>
    <property type="match status" value="1"/>
</dbReference>
<dbReference type="GO" id="GO:0005737">
    <property type="term" value="C:cytoplasm"/>
    <property type="evidence" value="ECO:0007669"/>
    <property type="project" value="TreeGrafter"/>
</dbReference>
<dbReference type="PANTHER" id="PTHR43344">
    <property type="entry name" value="PHOSPHOSERINE PHOSPHATASE"/>
    <property type="match status" value="1"/>
</dbReference>
<name>A0A3B7LYX6_9GAMM</name>
<dbReference type="GO" id="GO:0036424">
    <property type="term" value="F:L-phosphoserine phosphatase activity"/>
    <property type="evidence" value="ECO:0007669"/>
    <property type="project" value="TreeGrafter"/>
</dbReference>
<dbReference type="NCBIfam" id="TIGR01488">
    <property type="entry name" value="HAD-SF-IB"/>
    <property type="match status" value="1"/>
</dbReference>
<dbReference type="InterPro" id="IPR006385">
    <property type="entry name" value="HAD_hydro_SerB1"/>
</dbReference>
<organism evidence="1 2">
    <name type="scientific">Acinetobacter chinensis</name>
    <dbReference type="NCBI Taxonomy" id="2004650"/>
    <lineage>
        <taxon>Bacteria</taxon>
        <taxon>Pseudomonadati</taxon>
        <taxon>Pseudomonadota</taxon>
        <taxon>Gammaproteobacteria</taxon>
        <taxon>Moraxellales</taxon>
        <taxon>Moraxellaceae</taxon>
        <taxon>Acinetobacter</taxon>
    </lineage>
</organism>
<dbReference type="PROSITE" id="PS01228">
    <property type="entry name" value="COF_1"/>
    <property type="match status" value="1"/>
</dbReference>
<dbReference type="InterPro" id="IPR023214">
    <property type="entry name" value="HAD_sf"/>
</dbReference>
<dbReference type="AlphaFoldDB" id="A0A3B7LYX6"/>
<evidence type="ECO:0000313" key="1">
    <source>
        <dbReference type="EMBL" id="AXY57154.1"/>
    </source>
</evidence>
<dbReference type="EMBL" id="CP032134">
    <property type="protein sequence ID" value="AXY57154.1"/>
    <property type="molecule type" value="Genomic_DNA"/>
</dbReference>
<gene>
    <name evidence="1" type="ORF">CDG60_11625</name>
</gene>